<sequence>MSDLVANLTCRHSGTHGCRRDVILRCAGHFRGMKGGRPPAVAGLSMDERAVWARTYSSAYKRAWTAASNARKLTRRRELRGEVVGSSSGLPLIPKEVAMAAAHEELSRFRAARDPSPCAPTVTATTPAVPQLPLPSPPYVALVGVTATPLRPPPASPSASSPDPPDSRSILPPSPPLSDGESLDLVDFASVCGAGAPTLRRALAVCGPVACPQAVLVRSVDAALAASRGVDAMRAGTWALGGPLDMVHKALMKGGAGFWVFGGGSVWSGWLWRLGRQRISCETCLS</sequence>
<dbReference type="Proteomes" id="UP000218209">
    <property type="component" value="Unassembled WGS sequence"/>
</dbReference>
<evidence type="ECO:0000256" key="1">
    <source>
        <dbReference type="SAM" id="MobiDB-lite"/>
    </source>
</evidence>
<evidence type="ECO:0000313" key="2">
    <source>
        <dbReference type="EMBL" id="OSX77677.1"/>
    </source>
</evidence>
<reference evidence="2 3" key="1">
    <citation type="submission" date="2017-03" db="EMBL/GenBank/DDBJ databases">
        <title>WGS assembly of Porphyra umbilicalis.</title>
        <authorList>
            <person name="Brawley S.H."/>
            <person name="Blouin N.A."/>
            <person name="Ficko-Blean E."/>
            <person name="Wheeler G.L."/>
            <person name="Lohr M."/>
            <person name="Goodson H.V."/>
            <person name="Jenkins J.W."/>
            <person name="Blaby-Haas C.E."/>
            <person name="Helliwell K.E."/>
            <person name="Chan C."/>
            <person name="Marriage T."/>
            <person name="Bhattacharya D."/>
            <person name="Klein A.S."/>
            <person name="Badis Y."/>
            <person name="Brodie J."/>
            <person name="Cao Y."/>
            <person name="Collen J."/>
            <person name="Dittami S.M."/>
            <person name="Gachon C.M."/>
            <person name="Green B.R."/>
            <person name="Karpowicz S."/>
            <person name="Kim J.W."/>
            <person name="Kudahl U."/>
            <person name="Lin S."/>
            <person name="Michel G."/>
            <person name="Mittag M."/>
            <person name="Olson B.J."/>
            <person name="Pangilinan J."/>
            <person name="Peng Y."/>
            <person name="Qiu H."/>
            <person name="Shu S."/>
            <person name="Singer J.T."/>
            <person name="Smith A.G."/>
            <person name="Sprecher B.N."/>
            <person name="Wagner V."/>
            <person name="Wang W."/>
            <person name="Wang Z.-Y."/>
            <person name="Yan J."/>
            <person name="Yarish C."/>
            <person name="Zoeuner-Riek S."/>
            <person name="Zhuang Y."/>
            <person name="Zou Y."/>
            <person name="Lindquist E.A."/>
            <person name="Grimwood J."/>
            <person name="Barry K."/>
            <person name="Rokhsar D.S."/>
            <person name="Schmutz J."/>
            <person name="Stiller J.W."/>
            <person name="Grossman A.R."/>
            <person name="Prochnik S.E."/>
        </authorList>
    </citation>
    <scope>NUCLEOTIDE SEQUENCE [LARGE SCALE GENOMIC DNA]</scope>
    <source>
        <strain evidence="2">4086291</strain>
    </source>
</reference>
<dbReference type="EMBL" id="KV918831">
    <property type="protein sequence ID" value="OSX77677.1"/>
    <property type="molecule type" value="Genomic_DNA"/>
</dbReference>
<evidence type="ECO:0000313" key="3">
    <source>
        <dbReference type="Proteomes" id="UP000218209"/>
    </source>
</evidence>
<feature type="region of interest" description="Disordered" evidence="1">
    <location>
        <begin position="150"/>
        <end position="179"/>
    </location>
</feature>
<dbReference type="AlphaFoldDB" id="A0A1X6PA19"/>
<protein>
    <submittedName>
        <fullName evidence="2">Uncharacterized protein</fullName>
    </submittedName>
</protein>
<proteinExistence type="predicted"/>
<gene>
    <name evidence="2" type="ORF">BU14_0138s0023</name>
</gene>
<organism evidence="2 3">
    <name type="scientific">Porphyra umbilicalis</name>
    <name type="common">Purple laver</name>
    <name type="synonym">Red alga</name>
    <dbReference type="NCBI Taxonomy" id="2786"/>
    <lineage>
        <taxon>Eukaryota</taxon>
        <taxon>Rhodophyta</taxon>
        <taxon>Bangiophyceae</taxon>
        <taxon>Bangiales</taxon>
        <taxon>Bangiaceae</taxon>
        <taxon>Porphyra</taxon>
    </lineage>
</organism>
<keyword evidence="3" id="KW-1185">Reference proteome</keyword>
<name>A0A1X6PA19_PORUM</name>
<feature type="compositionally biased region" description="Low complexity" evidence="1">
    <location>
        <begin position="157"/>
        <end position="171"/>
    </location>
</feature>
<accession>A0A1X6PA19</accession>